<reference evidence="1 2" key="1">
    <citation type="journal article" date="2023" name="Nucleic Acids Res.">
        <title>The hologenome of Daphnia magna reveals possible DNA methylation and microbiome-mediated evolution of the host genome.</title>
        <authorList>
            <person name="Chaturvedi A."/>
            <person name="Li X."/>
            <person name="Dhandapani V."/>
            <person name="Marshall H."/>
            <person name="Kissane S."/>
            <person name="Cuenca-Cambronero M."/>
            <person name="Asole G."/>
            <person name="Calvet F."/>
            <person name="Ruiz-Romero M."/>
            <person name="Marangio P."/>
            <person name="Guigo R."/>
            <person name="Rago D."/>
            <person name="Mirbahai L."/>
            <person name="Eastwood N."/>
            <person name="Colbourne J.K."/>
            <person name="Zhou J."/>
            <person name="Mallon E."/>
            <person name="Orsini L."/>
        </authorList>
    </citation>
    <scope>NUCLEOTIDE SEQUENCE [LARGE SCALE GENOMIC DNA]</scope>
    <source>
        <strain evidence="1">LRV0_1</strain>
    </source>
</reference>
<comment type="caution">
    <text evidence="1">The sequence shown here is derived from an EMBL/GenBank/DDBJ whole genome shotgun (WGS) entry which is preliminary data.</text>
</comment>
<accession>A0ABR0ASC6</accession>
<proteinExistence type="predicted"/>
<dbReference type="Proteomes" id="UP001234178">
    <property type="component" value="Unassembled WGS sequence"/>
</dbReference>
<keyword evidence="2" id="KW-1185">Reference proteome</keyword>
<name>A0ABR0ASC6_9CRUS</name>
<evidence type="ECO:0000313" key="1">
    <source>
        <dbReference type="EMBL" id="KAK4028009.1"/>
    </source>
</evidence>
<organism evidence="1 2">
    <name type="scientific">Daphnia magna</name>
    <dbReference type="NCBI Taxonomy" id="35525"/>
    <lineage>
        <taxon>Eukaryota</taxon>
        <taxon>Metazoa</taxon>
        <taxon>Ecdysozoa</taxon>
        <taxon>Arthropoda</taxon>
        <taxon>Crustacea</taxon>
        <taxon>Branchiopoda</taxon>
        <taxon>Diplostraca</taxon>
        <taxon>Cladocera</taxon>
        <taxon>Anomopoda</taxon>
        <taxon>Daphniidae</taxon>
        <taxon>Daphnia</taxon>
    </lineage>
</organism>
<gene>
    <name evidence="1" type="ORF">OUZ56_017172</name>
</gene>
<sequence length="62" mass="6768">MKFVAFQEEISDSRARPQSTHGLLVSSLIPGETQVKLLSGSKLVTSNPWVDRGRALSAKADR</sequence>
<dbReference type="EMBL" id="JAOYFB010000038">
    <property type="protein sequence ID" value="KAK4028009.1"/>
    <property type="molecule type" value="Genomic_DNA"/>
</dbReference>
<evidence type="ECO:0000313" key="2">
    <source>
        <dbReference type="Proteomes" id="UP001234178"/>
    </source>
</evidence>
<protein>
    <submittedName>
        <fullName evidence="1">Uncharacterized protein</fullName>
    </submittedName>
</protein>